<keyword evidence="3" id="KW-1185">Reference proteome</keyword>
<keyword evidence="1" id="KW-0472">Membrane</keyword>
<protein>
    <submittedName>
        <fullName evidence="2">Uncharacterized protein</fullName>
    </submittedName>
</protein>
<proteinExistence type="predicted"/>
<organism evidence="2 3">
    <name type="scientific">Methylobacterium longum</name>
    <dbReference type="NCBI Taxonomy" id="767694"/>
    <lineage>
        <taxon>Bacteria</taxon>
        <taxon>Pseudomonadati</taxon>
        <taxon>Pseudomonadota</taxon>
        <taxon>Alphaproteobacteria</taxon>
        <taxon>Hyphomicrobiales</taxon>
        <taxon>Methylobacteriaceae</taxon>
        <taxon>Methylobacterium</taxon>
    </lineage>
</organism>
<keyword evidence="1" id="KW-0812">Transmembrane</keyword>
<comment type="caution">
    <text evidence="2">The sequence shown here is derived from an EMBL/GenBank/DDBJ whole genome shotgun (WGS) entry which is preliminary data.</text>
</comment>
<accession>A0ABT8ATB6</accession>
<name>A0ABT8ATB6_9HYPH</name>
<evidence type="ECO:0000256" key="1">
    <source>
        <dbReference type="SAM" id="Phobius"/>
    </source>
</evidence>
<dbReference type="RefSeq" id="WP_238289986.1">
    <property type="nucleotide sequence ID" value="NZ_BPQS01000019.1"/>
</dbReference>
<feature type="transmembrane region" description="Helical" evidence="1">
    <location>
        <begin position="6"/>
        <end position="24"/>
    </location>
</feature>
<sequence length="110" mass="11500">MASGYVLAAFLETTGLIGLVIATLKIRAERRAKAAELRYFLRSGQMPSASAASIGSHRAPGRRIAAVTVAPVRSRNAEARQSSARSALSRAIAQSGTALRTEFGTRVSAG</sequence>
<gene>
    <name evidence="2" type="ORF">QWZ18_18740</name>
</gene>
<evidence type="ECO:0000313" key="3">
    <source>
        <dbReference type="Proteomes" id="UP001244297"/>
    </source>
</evidence>
<keyword evidence="1" id="KW-1133">Transmembrane helix</keyword>
<evidence type="ECO:0000313" key="2">
    <source>
        <dbReference type="EMBL" id="MDN3572656.1"/>
    </source>
</evidence>
<dbReference type="EMBL" id="JAUFPT010000061">
    <property type="protein sequence ID" value="MDN3572656.1"/>
    <property type="molecule type" value="Genomic_DNA"/>
</dbReference>
<dbReference type="Proteomes" id="UP001244297">
    <property type="component" value="Unassembled WGS sequence"/>
</dbReference>
<reference evidence="3" key="1">
    <citation type="journal article" date="2019" name="Int. J. Syst. Evol. Microbiol.">
        <title>The Global Catalogue of Microorganisms (GCM) 10K type strain sequencing project: providing services to taxonomists for standard genome sequencing and annotation.</title>
        <authorList>
            <consortium name="The Broad Institute Genomics Platform"/>
            <consortium name="The Broad Institute Genome Sequencing Center for Infectious Disease"/>
            <person name="Wu L."/>
            <person name="Ma J."/>
        </authorList>
    </citation>
    <scope>NUCLEOTIDE SEQUENCE [LARGE SCALE GENOMIC DNA]</scope>
    <source>
        <strain evidence="3">CECT 7806</strain>
    </source>
</reference>